<sequence length="138" mass="14949">MLGTALFGLFWGGLLSATLLPGGSELAFVAFLKTFPESAITAWVLVSVGNSIGGVITMVMGRGVAHWRKARPSMSDKWLKRLERYGTPMLLLSWAPVIGDGLCLAAGWLRLPWAAAVTMICLGKAARYALLWWLLSQV</sequence>
<dbReference type="PANTHER" id="PTHR42709">
    <property type="entry name" value="ALKALINE PHOSPHATASE LIKE PROTEIN"/>
    <property type="match status" value="1"/>
</dbReference>
<dbReference type="Proteomes" id="UP000238196">
    <property type="component" value="Unassembled WGS sequence"/>
</dbReference>
<dbReference type="PANTHER" id="PTHR42709:SF4">
    <property type="entry name" value="INNER MEMBRANE PROTEIN YQAA"/>
    <property type="match status" value="1"/>
</dbReference>
<gene>
    <name evidence="2" type="ORF">C4K68_00600</name>
</gene>
<dbReference type="OrthoDB" id="5419086at2"/>
<evidence type="ECO:0000256" key="1">
    <source>
        <dbReference type="SAM" id="Phobius"/>
    </source>
</evidence>
<keyword evidence="1" id="KW-0812">Transmembrane</keyword>
<feature type="transmembrane region" description="Helical" evidence="1">
    <location>
        <begin position="85"/>
        <end position="107"/>
    </location>
</feature>
<evidence type="ECO:0000313" key="3">
    <source>
        <dbReference type="Proteomes" id="UP000238196"/>
    </source>
</evidence>
<protein>
    <submittedName>
        <fullName evidence="2">DedA family protein</fullName>
    </submittedName>
</protein>
<accession>A0A2S5KX64</accession>
<feature type="transmembrane region" description="Helical" evidence="1">
    <location>
        <begin position="40"/>
        <end position="64"/>
    </location>
</feature>
<reference evidence="2 3" key="1">
    <citation type="submission" date="2018-02" db="EMBL/GenBank/DDBJ databases">
        <title>novel marine gammaproteobacteria from coastal saline agro ecosystem.</title>
        <authorList>
            <person name="Krishnan R."/>
            <person name="Ramesh Kumar N."/>
        </authorList>
    </citation>
    <scope>NUCLEOTIDE SEQUENCE [LARGE SCALE GENOMIC DNA]</scope>
    <source>
        <strain evidence="2 3">228</strain>
    </source>
</reference>
<feature type="transmembrane region" description="Helical" evidence="1">
    <location>
        <begin position="113"/>
        <end position="135"/>
    </location>
</feature>
<name>A0A2S5KX64_9PROT</name>
<dbReference type="AlphaFoldDB" id="A0A2S5KX64"/>
<organism evidence="2 3">
    <name type="scientific">Proteobacteria bacterium 228</name>
    <dbReference type="NCBI Taxonomy" id="2083153"/>
    <lineage>
        <taxon>Bacteria</taxon>
        <taxon>Pseudomonadati</taxon>
        <taxon>Pseudomonadota</taxon>
    </lineage>
</organism>
<evidence type="ECO:0000313" key="2">
    <source>
        <dbReference type="EMBL" id="PPC79447.1"/>
    </source>
</evidence>
<comment type="caution">
    <text evidence="2">The sequence shown here is derived from an EMBL/GenBank/DDBJ whole genome shotgun (WGS) entry which is preliminary data.</text>
</comment>
<dbReference type="EMBL" id="PRLP01000001">
    <property type="protein sequence ID" value="PPC79447.1"/>
    <property type="molecule type" value="Genomic_DNA"/>
</dbReference>
<keyword evidence="1" id="KW-1133">Transmembrane helix</keyword>
<dbReference type="InterPro" id="IPR051311">
    <property type="entry name" value="DedA_domain"/>
</dbReference>
<keyword evidence="1" id="KW-0472">Membrane</keyword>
<proteinExistence type="predicted"/>